<dbReference type="OrthoDB" id="9180256at2"/>
<name>A0A1W7D630_9ACTN</name>
<keyword evidence="2" id="KW-0812">Transmembrane</keyword>
<feature type="transmembrane region" description="Helical" evidence="2">
    <location>
        <begin position="396"/>
        <end position="419"/>
    </location>
</feature>
<dbReference type="Gene3D" id="1.20.1250.20">
    <property type="entry name" value="MFS general substrate transporter like domains"/>
    <property type="match status" value="1"/>
</dbReference>
<feature type="compositionally biased region" description="Low complexity" evidence="1">
    <location>
        <begin position="31"/>
        <end position="43"/>
    </location>
</feature>
<dbReference type="KEGG" id="smao:CAG99_17625"/>
<dbReference type="AlphaFoldDB" id="A0A1W7D630"/>
<reference evidence="3 4" key="1">
    <citation type="submission" date="2017-05" db="EMBL/GenBank/DDBJ databases">
        <title>Complete genome sequence of Streptomyces sp. SCSIO 03032 revealed the diverse biosynthetic pathways for its bioactive secondary metabolites.</title>
        <authorList>
            <person name="Ma L."/>
            <person name="Zhu Y."/>
            <person name="Zhang W."/>
            <person name="Zhang G."/>
            <person name="Tian X."/>
            <person name="Zhang S."/>
            <person name="Zhang C."/>
        </authorList>
    </citation>
    <scope>NUCLEOTIDE SEQUENCE [LARGE SCALE GENOMIC DNA]</scope>
    <source>
        <strain evidence="3 4">SCSIO 03032</strain>
    </source>
</reference>
<dbReference type="InterPro" id="IPR036259">
    <property type="entry name" value="MFS_trans_sf"/>
</dbReference>
<feature type="region of interest" description="Disordered" evidence="1">
    <location>
        <begin position="31"/>
        <end position="50"/>
    </location>
</feature>
<feature type="transmembrane region" description="Helical" evidence="2">
    <location>
        <begin position="99"/>
        <end position="121"/>
    </location>
</feature>
<dbReference type="PANTHER" id="PTHR23542:SF1">
    <property type="entry name" value="MAJOR FACILITATOR SUPERFAMILY (MFS) PROFILE DOMAIN-CONTAINING PROTEIN"/>
    <property type="match status" value="1"/>
</dbReference>
<organism evidence="3 4">
    <name type="scientific">Streptomyces marincola</name>
    <dbReference type="NCBI Taxonomy" id="2878388"/>
    <lineage>
        <taxon>Bacteria</taxon>
        <taxon>Bacillati</taxon>
        <taxon>Actinomycetota</taxon>
        <taxon>Actinomycetes</taxon>
        <taxon>Kitasatosporales</taxon>
        <taxon>Streptomycetaceae</taxon>
        <taxon>Streptomyces</taxon>
    </lineage>
</organism>
<keyword evidence="4" id="KW-1185">Reference proteome</keyword>
<dbReference type="Pfam" id="PF07690">
    <property type="entry name" value="MFS_1"/>
    <property type="match status" value="1"/>
</dbReference>
<dbReference type="SUPFAM" id="SSF103473">
    <property type="entry name" value="MFS general substrate transporter"/>
    <property type="match status" value="1"/>
</dbReference>
<dbReference type="EMBL" id="CP021121">
    <property type="protein sequence ID" value="ARQ72445.1"/>
    <property type="molecule type" value="Genomic_DNA"/>
</dbReference>
<dbReference type="InterPro" id="IPR011701">
    <property type="entry name" value="MFS"/>
</dbReference>
<evidence type="ECO:0000313" key="4">
    <source>
        <dbReference type="Proteomes" id="UP000194218"/>
    </source>
</evidence>
<dbReference type="Proteomes" id="UP000194218">
    <property type="component" value="Chromosome"/>
</dbReference>
<evidence type="ECO:0000256" key="2">
    <source>
        <dbReference type="SAM" id="Phobius"/>
    </source>
</evidence>
<proteinExistence type="predicted"/>
<feature type="transmembrane region" description="Helical" evidence="2">
    <location>
        <begin position="336"/>
        <end position="354"/>
    </location>
</feature>
<keyword evidence="2" id="KW-0472">Membrane</keyword>
<dbReference type="PANTHER" id="PTHR23542">
    <property type="match status" value="1"/>
</dbReference>
<gene>
    <name evidence="3" type="ORF">CAG99_17625</name>
</gene>
<keyword evidence="2" id="KW-1133">Transmembrane helix</keyword>
<feature type="transmembrane region" description="Helical" evidence="2">
    <location>
        <begin position="70"/>
        <end position="93"/>
    </location>
</feature>
<feature type="transmembrane region" description="Helical" evidence="2">
    <location>
        <begin position="425"/>
        <end position="444"/>
    </location>
</feature>
<sequence length="452" mass="45472">MPHPTDSAPPRLLLTVTGGQLVAAAPADPAAAVAPPAGGAPRGRPSRDGRAAGRLAPYARLFATPGTRAFVLPGLLARLPAGMFGVAAVIMLTAHRDSYALAGAVVATGLVASTVCAPLIARLVDRYGQARVAVPAAAVTATGHLGLIACVTLDAPVWSWFCAQLLTAAQPNLGAMSRARWAHLHPGTAAGAIEARHTANALEQAMDELCFMGGPMLAAVLCTALFPEAGTLTAALLMLGGTLAFAARRETEPPAVRRTAPGPPPLRTRGIPPLLLTFLCVGSLFGAMEVVTVAFADERGQQAWAGAVLAAQAAGSAVAGLLFGLLRPRGDARARFTRCVAAMAVLMALLPLAARAESLALLAPVLLIAGMATAPTMVTGMTLIQRVTPVGRLNEGMTLAVAALLGGIAVGAASGGALVDAHGAVAAYLLPMSAACLAASVAAVTRGRATAR</sequence>
<dbReference type="GO" id="GO:0022857">
    <property type="term" value="F:transmembrane transporter activity"/>
    <property type="evidence" value="ECO:0007669"/>
    <property type="project" value="InterPro"/>
</dbReference>
<feature type="transmembrane region" description="Helical" evidence="2">
    <location>
        <begin position="302"/>
        <end position="324"/>
    </location>
</feature>
<evidence type="ECO:0000256" key="1">
    <source>
        <dbReference type="SAM" id="MobiDB-lite"/>
    </source>
</evidence>
<feature type="transmembrane region" description="Helical" evidence="2">
    <location>
        <begin position="274"/>
        <end position="296"/>
    </location>
</feature>
<protein>
    <submittedName>
        <fullName evidence="3">MFS transporter</fullName>
    </submittedName>
</protein>
<dbReference type="RefSeq" id="WP_086162294.1">
    <property type="nucleotide sequence ID" value="NZ_CP021121.1"/>
</dbReference>
<feature type="transmembrane region" description="Helical" evidence="2">
    <location>
        <begin position="360"/>
        <end position="384"/>
    </location>
</feature>
<accession>A0A1W7D630</accession>
<evidence type="ECO:0000313" key="3">
    <source>
        <dbReference type="EMBL" id="ARQ72445.1"/>
    </source>
</evidence>